<accession>A0A8J7HJH3</accession>
<evidence type="ECO:0000313" key="2">
    <source>
        <dbReference type="EMBL" id="MBH8553746.1"/>
    </source>
</evidence>
<reference evidence="2 3" key="1">
    <citation type="journal article" date="2021" name="Int. J. Syst. Evol. Microbiol.">
        <title>Amazonocrinis nigriterrae gen. nov., sp. nov., Atlanticothrix silvestris gen. nov., sp. nov. and Dendronalium phyllosphericum gen. nov., sp. nov., nostocacean cyanobacteria from Brazilian environments.</title>
        <authorList>
            <person name="Alvarenga D.O."/>
            <person name="Andreote A.P.D."/>
            <person name="Branco L.H.Z."/>
            <person name="Delbaje E."/>
            <person name="Cruz R.B."/>
            <person name="Varani A.M."/>
            <person name="Fiore M.F."/>
        </authorList>
    </citation>
    <scope>NUCLEOTIDE SEQUENCE [LARGE SCALE GENOMIC DNA]</scope>
    <source>
        <strain evidence="2 3">CENA357</strain>
    </source>
</reference>
<dbReference type="Proteomes" id="UP000599391">
    <property type="component" value="Unassembled WGS sequence"/>
</dbReference>
<dbReference type="AlphaFoldDB" id="A0A8J7HJH3"/>
<keyword evidence="2" id="KW-0378">Hydrolase</keyword>
<feature type="domain" description="Putative restriction endonuclease" evidence="1">
    <location>
        <begin position="11"/>
        <end position="171"/>
    </location>
</feature>
<protein>
    <submittedName>
        <fullName evidence="2">Uma2 family endonuclease</fullName>
    </submittedName>
</protein>
<dbReference type="Pfam" id="PF05685">
    <property type="entry name" value="Uma2"/>
    <property type="match status" value="1"/>
</dbReference>
<dbReference type="PANTHER" id="PTHR34107:SF5">
    <property type="entry name" value="SLL1355 PROTEIN"/>
    <property type="match status" value="1"/>
</dbReference>
<keyword evidence="3" id="KW-1185">Reference proteome</keyword>
<dbReference type="RefSeq" id="WP_214440020.1">
    <property type="nucleotide sequence ID" value="NZ_JAECZB010000043.1"/>
</dbReference>
<dbReference type="EMBL" id="JAECZB010000043">
    <property type="protein sequence ID" value="MBH8553746.1"/>
    <property type="molecule type" value="Genomic_DNA"/>
</dbReference>
<dbReference type="Gene3D" id="3.90.1570.10">
    <property type="entry name" value="tt1808, chain A"/>
    <property type="match status" value="1"/>
</dbReference>
<proteinExistence type="predicted"/>
<gene>
    <name evidence="2" type="ORF">I8751_15490</name>
</gene>
<dbReference type="GO" id="GO:0004519">
    <property type="term" value="F:endonuclease activity"/>
    <property type="evidence" value="ECO:0007669"/>
    <property type="project" value="UniProtKB-KW"/>
</dbReference>
<comment type="caution">
    <text evidence="2">The sequence shown here is derived from an EMBL/GenBank/DDBJ whole genome shotgun (WGS) entry which is preliminary data.</text>
</comment>
<sequence>MTASLPQILNLEEFLQHPYLEESPAWEYMDGVAIQKPMPKTRHSILQKRLLVEVDNHSDDYTALPELRCTFANRSIVPDIAVIAWNRIQINEVGEPEDNFTQAPDWSIEILSPNQKANRVIDNLLHCLRHGCKLGWMLDPDDYSILIFAPQQELNVCRGGQQLRVLEGVDLILTAEQVFGWLKVGNLYLAPDD</sequence>
<organism evidence="2 3">
    <name type="scientific">Atlanticothrix silvestris CENA357</name>
    <dbReference type="NCBI Taxonomy" id="1725252"/>
    <lineage>
        <taxon>Bacteria</taxon>
        <taxon>Bacillati</taxon>
        <taxon>Cyanobacteriota</taxon>
        <taxon>Cyanophyceae</taxon>
        <taxon>Nostocales</taxon>
        <taxon>Nodulariaceae</taxon>
        <taxon>Atlanticothrix</taxon>
        <taxon>Atlanticothrix silvestris</taxon>
    </lineage>
</organism>
<dbReference type="InterPro" id="IPR012296">
    <property type="entry name" value="Nuclease_put_TT1808"/>
</dbReference>
<keyword evidence="2" id="KW-0540">Nuclease</keyword>
<keyword evidence="2" id="KW-0255">Endonuclease</keyword>
<dbReference type="InterPro" id="IPR008538">
    <property type="entry name" value="Uma2"/>
</dbReference>
<dbReference type="SUPFAM" id="SSF52980">
    <property type="entry name" value="Restriction endonuclease-like"/>
    <property type="match status" value="1"/>
</dbReference>
<name>A0A8J7HJH3_9CYAN</name>
<dbReference type="CDD" id="cd06260">
    <property type="entry name" value="DUF820-like"/>
    <property type="match status" value="1"/>
</dbReference>
<evidence type="ECO:0000313" key="3">
    <source>
        <dbReference type="Proteomes" id="UP000599391"/>
    </source>
</evidence>
<dbReference type="PANTHER" id="PTHR34107">
    <property type="entry name" value="SLL0198 PROTEIN-RELATED"/>
    <property type="match status" value="1"/>
</dbReference>
<evidence type="ECO:0000259" key="1">
    <source>
        <dbReference type="Pfam" id="PF05685"/>
    </source>
</evidence>
<dbReference type="InterPro" id="IPR011335">
    <property type="entry name" value="Restrct_endonuc-II-like"/>
</dbReference>